<evidence type="ECO:0000256" key="9">
    <source>
        <dbReference type="ARBA" id="ARBA00039995"/>
    </source>
</evidence>
<dbReference type="InterPro" id="IPR036900">
    <property type="entry name" value="A-D-PHexomutase_C_sf"/>
</dbReference>
<keyword evidence="5" id="KW-0597">Phosphoprotein</keyword>
<dbReference type="InterPro" id="IPR005845">
    <property type="entry name" value="A-D-PHexomutase_a/b/a-II"/>
</dbReference>
<evidence type="ECO:0000256" key="6">
    <source>
        <dbReference type="ARBA" id="ARBA00022723"/>
    </source>
</evidence>
<dbReference type="Pfam" id="PF02879">
    <property type="entry name" value="PGM_PMM_II"/>
    <property type="match status" value="1"/>
</dbReference>
<evidence type="ECO:0000256" key="7">
    <source>
        <dbReference type="ARBA" id="ARBA00022842"/>
    </source>
</evidence>
<evidence type="ECO:0000256" key="4">
    <source>
        <dbReference type="ARBA" id="ARBA00010231"/>
    </source>
</evidence>
<dbReference type="InterPro" id="IPR005841">
    <property type="entry name" value="Alpha-D-phosphohexomutase_SF"/>
</dbReference>
<evidence type="ECO:0000256" key="11">
    <source>
        <dbReference type="ARBA" id="ARBA00041467"/>
    </source>
</evidence>
<dbReference type="RefSeq" id="WP_114351425.1">
    <property type="nucleotide sequence ID" value="NZ_QPJJ01000001.1"/>
</dbReference>
<dbReference type="PANTHER" id="PTHR45745">
    <property type="entry name" value="PHOSPHOMANNOMUTASE 45A"/>
    <property type="match status" value="1"/>
</dbReference>
<name>A0A368YB58_9BACI</name>
<dbReference type="Proteomes" id="UP000252585">
    <property type="component" value="Unassembled WGS sequence"/>
</dbReference>
<dbReference type="GO" id="GO:0005975">
    <property type="term" value="P:carbohydrate metabolic process"/>
    <property type="evidence" value="ECO:0007669"/>
    <property type="project" value="InterPro"/>
</dbReference>
<dbReference type="PROSITE" id="PS00710">
    <property type="entry name" value="PGM_PMM"/>
    <property type="match status" value="1"/>
</dbReference>
<evidence type="ECO:0000256" key="5">
    <source>
        <dbReference type="ARBA" id="ARBA00022553"/>
    </source>
</evidence>
<evidence type="ECO:0000256" key="12">
    <source>
        <dbReference type="RuleBase" id="RU004326"/>
    </source>
</evidence>
<gene>
    <name evidence="16" type="ORF">DFR57_101376</name>
</gene>
<organism evidence="16 17">
    <name type="scientific">Saliterribacillus persicus</name>
    <dbReference type="NCBI Taxonomy" id="930114"/>
    <lineage>
        <taxon>Bacteria</taxon>
        <taxon>Bacillati</taxon>
        <taxon>Bacillota</taxon>
        <taxon>Bacilli</taxon>
        <taxon>Bacillales</taxon>
        <taxon>Bacillaceae</taxon>
        <taxon>Saliterribacillus</taxon>
    </lineage>
</organism>
<dbReference type="Pfam" id="PF02878">
    <property type="entry name" value="PGM_PMM_I"/>
    <property type="match status" value="1"/>
</dbReference>
<feature type="domain" description="Alpha-D-phosphohexomutase alpha/beta/alpha" evidence="15">
    <location>
        <begin position="327"/>
        <end position="444"/>
    </location>
</feature>
<dbReference type="InterPro" id="IPR005846">
    <property type="entry name" value="A-D-PHexomutase_a/b/a-III"/>
</dbReference>
<feature type="domain" description="Alpha-D-phosphohexomutase alpha/beta/alpha" evidence="13">
    <location>
        <begin position="43"/>
        <end position="179"/>
    </location>
</feature>
<evidence type="ECO:0000259" key="13">
    <source>
        <dbReference type="Pfam" id="PF02878"/>
    </source>
</evidence>
<evidence type="ECO:0000259" key="14">
    <source>
        <dbReference type="Pfam" id="PF02879"/>
    </source>
</evidence>
<keyword evidence="6 12" id="KW-0479">Metal-binding</keyword>
<dbReference type="InterPro" id="IPR016055">
    <property type="entry name" value="A-D-PHexomutase_a/b/a-I/II/III"/>
</dbReference>
<sequence>MDWKETLKKWTSNTTLDEDLLKQLQQISENEQDLEDAFYKNLTFGTGGMRGMLGPGTNRMNIYTIRKAVEGLALYLEENVTNAKARGVAVAYDSRYMSQEFAVETARVLGAHGIKSYVFESLRPTPLASFAVRHLQAAAGVMITASHNPPEYNGFKVYNEDGGQLPLEEAAAVIEKVEQVPDELQVKVESQATVEEKGLLNWIGSEVDTAYLANLKTIQKQTSEQIKENDPLQIVFTPLHGTAHDLVLKGLKQAGFSDIHVVKEQAEPDPEFSTVASPNPEEHQAFEMAIQQGKEIDADILIGTDPDADRLGVAVKDGRGSYQVLTGNQLGTLLLDYTLSYTDKSERANGYLIKTIVTTEMGRAVADYYDVGTIDTLTGFKFIGEKMKEFDQTDDHFLFGYEESYGYLLGDFVRDKDAVQAAVAASEVASFWKTQGKTLLEALETLHMKHGYYLEGMKSLTLKGKDGAEQIATIMKEIRENPFEEIGGLRVEKIEDYQSSERLIVETKDSEKILLPKENVMKFLLENNSWVCFRPSGTEPKIKSYFGVKSPGKETSEHLLEKLQNDVTTRMDEIIEG</sequence>
<proteinExistence type="inferred from homology"/>
<comment type="pathway">
    <text evidence="2">Glycolipid metabolism; diglucosyl-diacylglycerol biosynthesis.</text>
</comment>
<reference evidence="16 17" key="1">
    <citation type="submission" date="2018-07" db="EMBL/GenBank/DDBJ databases">
        <title>Genomic Encyclopedia of Type Strains, Phase IV (KMG-IV): sequencing the most valuable type-strain genomes for metagenomic binning, comparative biology and taxonomic classification.</title>
        <authorList>
            <person name="Goeker M."/>
        </authorList>
    </citation>
    <scope>NUCLEOTIDE SEQUENCE [LARGE SCALE GENOMIC DNA]</scope>
    <source>
        <strain evidence="16 17">DSM 27696</strain>
    </source>
</reference>
<dbReference type="PRINTS" id="PR00509">
    <property type="entry name" value="PGMPMM"/>
</dbReference>
<dbReference type="OrthoDB" id="9806956at2"/>
<dbReference type="CDD" id="cd05799">
    <property type="entry name" value="PGM2"/>
    <property type="match status" value="1"/>
</dbReference>
<dbReference type="PANTHER" id="PTHR45745:SF1">
    <property type="entry name" value="PHOSPHOGLUCOMUTASE 2B-RELATED"/>
    <property type="match status" value="1"/>
</dbReference>
<evidence type="ECO:0000256" key="10">
    <source>
        <dbReference type="ARBA" id="ARBA00041398"/>
    </source>
</evidence>
<dbReference type="Pfam" id="PF02880">
    <property type="entry name" value="PGM_PMM_III"/>
    <property type="match status" value="1"/>
</dbReference>
<feature type="domain" description="Alpha-D-phosphohexomutase alpha/beta/alpha" evidence="14">
    <location>
        <begin position="212"/>
        <end position="318"/>
    </location>
</feature>
<accession>A0A368YB58</accession>
<dbReference type="AlphaFoldDB" id="A0A368YB58"/>
<comment type="cofactor">
    <cofactor evidence="1">
        <name>Mg(2+)</name>
        <dbReference type="ChEBI" id="CHEBI:18420"/>
    </cofactor>
</comment>
<keyword evidence="7 12" id="KW-0460">Magnesium</keyword>
<keyword evidence="8" id="KW-0413">Isomerase</keyword>
<protein>
    <recommendedName>
        <fullName evidence="9">Phosphoglucomutase</fullName>
    </recommendedName>
    <alternativeName>
        <fullName evidence="11">Alpha-phosphoglucomutase</fullName>
    </alternativeName>
    <alternativeName>
        <fullName evidence="10">Glucose phosphomutase</fullName>
    </alternativeName>
</protein>
<evidence type="ECO:0000256" key="2">
    <source>
        <dbReference type="ARBA" id="ARBA00005164"/>
    </source>
</evidence>
<evidence type="ECO:0000313" key="16">
    <source>
        <dbReference type="EMBL" id="RCW77501.1"/>
    </source>
</evidence>
<dbReference type="SUPFAM" id="SSF53738">
    <property type="entry name" value="Phosphoglucomutase, first 3 domains"/>
    <property type="match status" value="3"/>
</dbReference>
<evidence type="ECO:0000256" key="3">
    <source>
        <dbReference type="ARBA" id="ARBA00005189"/>
    </source>
</evidence>
<dbReference type="GO" id="GO:0006166">
    <property type="term" value="P:purine ribonucleoside salvage"/>
    <property type="evidence" value="ECO:0007669"/>
    <property type="project" value="TreeGrafter"/>
</dbReference>
<comment type="pathway">
    <text evidence="3">Lipid metabolism.</text>
</comment>
<evidence type="ECO:0000259" key="15">
    <source>
        <dbReference type="Pfam" id="PF02880"/>
    </source>
</evidence>
<dbReference type="Gene3D" id="3.40.120.10">
    <property type="entry name" value="Alpha-D-Glucose-1,6-Bisphosphate, subunit A, domain 3"/>
    <property type="match status" value="3"/>
</dbReference>
<dbReference type="GO" id="GO:0000287">
    <property type="term" value="F:magnesium ion binding"/>
    <property type="evidence" value="ECO:0007669"/>
    <property type="project" value="InterPro"/>
</dbReference>
<evidence type="ECO:0000256" key="8">
    <source>
        <dbReference type="ARBA" id="ARBA00023235"/>
    </source>
</evidence>
<comment type="similarity">
    <text evidence="4 12">Belongs to the phosphohexose mutase family.</text>
</comment>
<dbReference type="GO" id="GO:0008973">
    <property type="term" value="F:phosphopentomutase activity"/>
    <property type="evidence" value="ECO:0007669"/>
    <property type="project" value="TreeGrafter"/>
</dbReference>
<dbReference type="Gene3D" id="3.30.310.50">
    <property type="entry name" value="Alpha-D-phosphohexomutase, C-terminal domain"/>
    <property type="match status" value="1"/>
</dbReference>
<dbReference type="EMBL" id="QPJJ01000001">
    <property type="protein sequence ID" value="RCW77501.1"/>
    <property type="molecule type" value="Genomic_DNA"/>
</dbReference>
<dbReference type="InterPro" id="IPR005844">
    <property type="entry name" value="A-D-PHexomutase_a/b/a-I"/>
</dbReference>
<comment type="caution">
    <text evidence="16">The sequence shown here is derived from an EMBL/GenBank/DDBJ whole genome shotgun (WGS) entry which is preliminary data.</text>
</comment>
<evidence type="ECO:0000256" key="1">
    <source>
        <dbReference type="ARBA" id="ARBA00001946"/>
    </source>
</evidence>
<evidence type="ECO:0000313" key="17">
    <source>
        <dbReference type="Proteomes" id="UP000252585"/>
    </source>
</evidence>
<dbReference type="InterPro" id="IPR016066">
    <property type="entry name" value="A-D-PHexomutase_CS"/>
</dbReference>
<dbReference type="SUPFAM" id="SSF55957">
    <property type="entry name" value="Phosphoglucomutase, C-terminal domain"/>
    <property type="match status" value="1"/>
</dbReference>
<keyword evidence="17" id="KW-1185">Reference proteome</keyword>